<keyword evidence="4" id="KW-1185">Reference proteome</keyword>
<dbReference type="InterPro" id="IPR029060">
    <property type="entry name" value="PIN-like_dom_sf"/>
</dbReference>
<evidence type="ECO:0000256" key="1">
    <source>
        <dbReference type="SAM" id="Phobius"/>
    </source>
</evidence>
<name>A0A2U9IH84_9CREN</name>
<feature type="domain" description="PIN" evidence="2">
    <location>
        <begin position="25"/>
        <end position="125"/>
    </location>
</feature>
<protein>
    <recommendedName>
        <fullName evidence="2">PIN domain-containing protein</fullName>
    </recommendedName>
</protein>
<evidence type="ECO:0000313" key="3">
    <source>
        <dbReference type="EMBL" id="AWR95336.1"/>
    </source>
</evidence>
<gene>
    <name evidence="3" type="ORF">DFR85_12755</name>
</gene>
<keyword evidence="1" id="KW-0472">Membrane</keyword>
<dbReference type="Proteomes" id="UP000248044">
    <property type="component" value="Chromosome"/>
</dbReference>
<dbReference type="EMBL" id="CP029289">
    <property type="protein sequence ID" value="AWR95336.1"/>
    <property type="molecule type" value="Genomic_DNA"/>
</dbReference>
<keyword evidence="1" id="KW-1133">Transmembrane helix</keyword>
<dbReference type="SUPFAM" id="SSF88723">
    <property type="entry name" value="PIN domain-like"/>
    <property type="match status" value="1"/>
</dbReference>
<evidence type="ECO:0000313" key="4">
    <source>
        <dbReference type="Proteomes" id="UP000248044"/>
    </source>
</evidence>
<dbReference type="AlphaFoldDB" id="A0A2U9IH84"/>
<evidence type="ECO:0000259" key="2">
    <source>
        <dbReference type="Pfam" id="PF01850"/>
    </source>
</evidence>
<sequence>MKLSEEKYLIDTDILFSKKYVKFRGKGIITIITLYELITIVRSRYLDMLKRGYKNRAEGYLRFLNIILNDIKNSVIGITEFDILNSINIIFERELSVGDAINVTIAKRSGMTIVSNDKDYERVKDLVNVIRT</sequence>
<dbReference type="KEGG" id="abri:DFR85_12755"/>
<accession>A0A2U9IH84</accession>
<reference evidence="3 4" key="1">
    <citation type="submission" date="2018-05" db="EMBL/GenBank/DDBJ databases">
        <title>Complete Genome Sequences of Extremely Thermoacidophilic, Metal-Mobilizing Type-Strain Members of the Archaeal Family Sulfolobaceae: Acidianus brierleyi DSM-1651T, Acidianus sulfidivorans DSM-18786T, Metallosphaera hakonensis DSM-7519T, and Metallosphaera prunae DSM-10039T.</title>
        <authorList>
            <person name="Counts J.A."/>
            <person name="Kelly R.M."/>
        </authorList>
    </citation>
    <scope>NUCLEOTIDE SEQUENCE [LARGE SCALE GENOMIC DNA]</scope>
    <source>
        <strain evidence="3 4">DSM 1651</strain>
    </source>
</reference>
<dbReference type="Gene3D" id="3.40.50.1010">
    <property type="entry name" value="5'-nuclease"/>
    <property type="match status" value="1"/>
</dbReference>
<organism evidence="3 4">
    <name type="scientific">Acidianus brierleyi</name>
    <dbReference type="NCBI Taxonomy" id="41673"/>
    <lineage>
        <taxon>Archaea</taxon>
        <taxon>Thermoproteota</taxon>
        <taxon>Thermoprotei</taxon>
        <taxon>Sulfolobales</taxon>
        <taxon>Sulfolobaceae</taxon>
        <taxon>Acidianus</taxon>
    </lineage>
</organism>
<keyword evidence="1" id="KW-0812">Transmembrane</keyword>
<proteinExistence type="predicted"/>
<dbReference type="InterPro" id="IPR002716">
    <property type="entry name" value="PIN_dom"/>
</dbReference>
<feature type="transmembrane region" description="Helical" evidence="1">
    <location>
        <begin position="27"/>
        <end position="46"/>
    </location>
</feature>
<dbReference type="Pfam" id="PF01850">
    <property type="entry name" value="PIN"/>
    <property type="match status" value="1"/>
</dbReference>